<protein>
    <submittedName>
        <fullName evidence="1">Uncharacterized protein</fullName>
    </submittedName>
</protein>
<dbReference type="Proteomes" id="UP001595697">
    <property type="component" value="Unassembled WGS sequence"/>
</dbReference>
<evidence type="ECO:0000313" key="2">
    <source>
        <dbReference type="Proteomes" id="UP001595697"/>
    </source>
</evidence>
<comment type="caution">
    <text evidence="1">The sequence shown here is derived from an EMBL/GenBank/DDBJ whole genome shotgun (WGS) entry which is preliminary data.</text>
</comment>
<reference evidence="2" key="1">
    <citation type="journal article" date="2019" name="Int. J. Syst. Evol. Microbiol.">
        <title>The Global Catalogue of Microorganisms (GCM) 10K type strain sequencing project: providing services to taxonomists for standard genome sequencing and annotation.</title>
        <authorList>
            <consortium name="The Broad Institute Genomics Platform"/>
            <consortium name="The Broad Institute Genome Sequencing Center for Infectious Disease"/>
            <person name="Wu L."/>
            <person name="Ma J."/>
        </authorList>
    </citation>
    <scope>NUCLEOTIDE SEQUENCE [LARGE SCALE GENOMIC DNA]</scope>
    <source>
        <strain evidence="2">TBRC 5781</strain>
    </source>
</reference>
<dbReference type="EMBL" id="JBHSBD010000009">
    <property type="protein sequence ID" value="MFC3967130.1"/>
    <property type="molecule type" value="Genomic_DNA"/>
</dbReference>
<gene>
    <name evidence="1" type="ORF">ACFOVS_03060</name>
</gene>
<organism evidence="1 2">
    <name type="scientific">Rhizobium lemnae</name>
    <dbReference type="NCBI Taxonomy" id="1214924"/>
    <lineage>
        <taxon>Bacteria</taxon>
        <taxon>Pseudomonadati</taxon>
        <taxon>Pseudomonadota</taxon>
        <taxon>Alphaproteobacteria</taxon>
        <taxon>Hyphomicrobiales</taxon>
        <taxon>Rhizobiaceae</taxon>
        <taxon>Rhizobium/Agrobacterium group</taxon>
        <taxon>Rhizobium</taxon>
    </lineage>
</organism>
<sequence length="69" mass="7637">MRTSKLTASPLSIIKDVSTTRRSRAKSMARPWLPARRHNKLCLKENEPMNFVLTVTCPTARGIVAALSG</sequence>
<proteinExistence type="predicted"/>
<name>A0ABV8E4N8_9HYPH</name>
<keyword evidence="2" id="KW-1185">Reference proteome</keyword>
<evidence type="ECO:0000313" key="1">
    <source>
        <dbReference type="EMBL" id="MFC3967130.1"/>
    </source>
</evidence>
<feature type="non-terminal residue" evidence="1">
    <location>
        <position position="69"/>
    </location>
</feature>
<accession>A0ABV8E4N8</accession>